<dbReference type="AlphaFoldDB" id="A0A5N5QUM4"/>
<dbReference type="OrthoDB" id="69550at2759"/>
<protein>
    <submittedName>
        <fullName evidence="2">Ribosome-assembly protein</fullName>
    </submittedName>
</protein>
<evidence type="ECO:0000313" key="2">
    <source>
        <dbReference type="EMBL" id="KAB5595374.1"/>
    </source>
</evidence>
<feature type="compositionally biased region" description="Basic residues" evidence="1">
    <location>
        <begin position="8"/>
        <end position="20"/>
    </location>
</feature>
<feature type="compositionally biased region" description="Low complexity" evidence="1">
    <location>
        <begin position="67"/>
        <end position="82"/>
    </location>
</feature>
<reference evidence="2 3" key="1">
    <citation type="journal article" date="2019" name="Fungal Biol. Biotechnol.">
        <title>Draft genome sequence of fastidious pathogen Ceratobasidium theobromae, which causes vascular-streak dieback in Theobroma cacao.</title>
        <authorList>
            <person name="Ali S.S."/>
            <person name="Asman A."/>
            <person name="Shao J."/>
            <person name="Firmansyah A.P."/>
            <person name="Susilo A.W."/>
            <person name="Rosmana A."/>
            <person name="McMahon P."/>
            <person name="Junaid M."/>
            <person name="Guest D."/>
            <person name="Kheng T.Y."/>
            <person name="Meinhardt L.W."/>
            <person name="Bailey B.A."/>
        </authorList>
    </citation>
    <scope>NUCLEOTIDE SEQUENCE [LARGE SCALE GENOMIC DNA]</scope>
    <source>
        <strain evidence="2 3">CT2</strain>
    </source>
</reference>
<feature type="compositionally biased region" description="Low complexity" evidence="1">
    <location>
        <begin position="21"/>
        <end position="35"/>
    </location>
</feature>
<organism evidence="2 3">
    <name type="scientific">Ceratobasidium theobromae</name>
    <dbReference type="NCBI Taxonomy" id="1582974"/>
    <lineage>
        <taxon>Eukaryota</taxon>
        <taxon>Fungi</taxon>
        <taxon>Dikarya</taxon>
        <taxon>Basidiomycota</taxon>
        <taxon>Agaricomycotina</taxon>
        <taxon>Agaricomycetes</taxon>
        <taxon>Cantharellales</taxon>
        <taxon>Ceratobasidiaceae</taxon>
        <taxon>Ceratobasidium</taxon>
    </lineage>
</organism>
<sequence length="234" mass="24726">MPPPKAVPSRKRNRKRKRRAASSASSSSSSSSSSSDESPHVATIPVPSTSATARAAIRNDKSESESDSGSCSASSGSSRSKSTQPDAAGSVPEPRPPRARRDSHSPSPPPATIPSFLPPPGTQVARKREEEIKARFRKFWMASVADGFRSDLEELHKVNFIDRVSFCACIACVRGSPRTCVQEAGLTESRLALLIDSLASGADVFMAGPSGSADRKLESVSGINEMEVILDGTA</sequence>
<feature type="compositionally biased region" description="Basic and acidic residues" evidence="1">
    <location>
        <begin position="95"/>
        <end position="104"/>
    </location>
</feature>
<dbReference type="Proteomes" id="UP000383932">
    <property type="component" value="Unassembled WGS sequence"/>
</dbReference>
<dbReference type="EMBL" id="SSOP01000010">
    <property type="protein sequence ID" value="KAB5595374.1"/>
    <property type="molecule type" value="Genomic_DNA"/>
</dbReference>
<comment type="caution">
    <text evidence="2">The sequence shown here is derived from an EMBL/GenBank/DDBJ whole genome shotgun (WGS) entry which is preliminary data.</text>
</comment>
<name>A0A5N5QUM4_9AGAM</name>
<accession>A0A5N5QUM4</accession>
<feature type="region of interest" description="Disordered" evidence="1">
    <location>
        <begin position="1"/>
        <end position="126"/>
    </location>
</feature>
<evidence type="ECO:0000256" key="1">
    <source>
        <dbReference type="SAM" id="MobiDB-lite"/>
    </source>
</evidence>
<feature type="compositionally biased region" description="Pro residues" evidence="1">
    <location>
        <begin position="106"/>
        <end position="121"/>
    </location>
</feature>
<evidence type="ECO:0000313" key="3">
    <source>
        <dbReference type="Proteomes" id="UP000383932"/>
    </source>
</evidence>
<gene>
    <name evidence="2" type="ORF">CTheo_1246</name>
</gene>
<keyword evidence="3" id="KW-1185">Reference proteome</keyword>
<proteinExistence type="predicted"/>